<evidence type="ECO:0000256" key="3">
    <source>
        <dbReference type="ARBA" id="ARBA00022989"/>
    </source>
</evidence>
<feature type="transmembrane region" description="Helical" evidence="6">
    <location>
        <begin position="35"/>
        <end position="54"/>
    </location>
</feature>
<proteinExistence type="predicted"/>
<feature type="transmembrane region" description="Helical" evidence="6">
    <location>
        <begin position="252"/>
        <end position="274"/>
    </location>
</feature>
<dbReference type="Pfam" id="PF01490">
    <property type="entry name" value="Aa_trans"/>
    <property type="match status" value="2"/>
</dbReference>
<dbReference type="Proteomes" id="UP000019335">
    <property type="component" value="Chromosome 9"/>
</dbReference>
<feature type="transmembrane region" description="Helical" evidence="6">
    <location>
        <begin position="305"/>
        <end position="323"/>
    </location>
</feature>
<dbReference type="PANTHER" id="PTHR22950:SF349">
    <property type="entry name" value="AMINO ACID TRANSPORTER TRANSMEMBRANE DOMAIN-CONTAINING PROTEIN"/>
    <property type="match status" value="1"/>
</dbReference>
<feature type="transmembrane region" description="Helical" evidence="6">
    <location>
        <begin position="111"/>
        <end position="132"/>
    </location>
</feature>
<dbReference type="AlphaFoldDB" id="W7THJ4"/>
<comment type="caution">
    <text evidence="8">The sequence shown here is derived from an EMBL/GenBank/DDBJ whole genome shotgun (WGS) entry which is preliminary data.</text>
</comment>
<organism evidence="8 9">
    <name type="scientific">Nannochloropsis gaditana</name>
    <dbReference type="NCBI Taxonomy" id="72520"/>
    <lineage>
        <taxon>Eukaryota</taxon>
        <taxon>Sar</taxon>
        <taxon>Stramenopiles</taxon>
        <taxon>Ochrophyta</taxon>
        <taxon>Eustigmatophyceae</taxon>
        <taxon>Eustigmatales</taxon>
        <taxon>Monodopsidaceae</taxon>
        <taxon>Nannochloropsis</taxon>
    </lineage>
</organism>
<dbReference type="InterPro" id="IPR013057">
    <property type="entry name" value="AA_transpt_TM"/>
</dbReference>
<name>W7THJ4_9STRA</name>
<evidence type="ECO:0000313" key="9">
    <source>
        <dbReference type="Proteomes" id="UP000019335"/>
    </source>
</evidence>
<feature type="region of interest" description="Disordered" evidence="5">
    <location>
        <begin position="73"/>
        <end position="93"/>
    </location>
</feature>
<evidence type="ECO:0000256" key="1">
    <source>
        <dbReference type="ARBA" id="ARBA00004141"/>
    </source>
</evidence>
<keyword evidence="3 6" id="KW-1133">Transmembrane helix</keyword>
<accession>W7THJ4</accession>
<feature type="domain" description="Amino acid transporter transmembrane" evidence="7">
    <location>
        <begin position="109"/>
        <end position="168"/>
    </location>
</feature>
<evidence type="ECO:0000256" key="4">
    <source>
        <dbReference type="ARBA" id="ARBA00023136"/>
    </source>
</evidence>
<feature type="transmembrane region" description="Helical" evidence="6">
    <location>
        <begin position="144"/>
        <end position="167"/>
    </location>
</feature>
<reference evidence="8 9" key="1">
    <citation type="journal article" date="2014" name="Mol. Plant">
        <title>Chromosome Scale Genome Assembly and Transcriptome Profiling of Nannochloropsis gaditana in Nitrogen Depletion.</title>
        <authorList>
            <person name="Corteggiani Carpinelli E."/>
            <person name="Telatin A."/>
            <person name="Vitulo N."/>
            <person name="Forcato C."/>
            <person name="D'Angelo M."/>
            <person name="Schiavon R."/>
            <person name="Vezzi A."/>
            <person name="Giacometti G.M."/>
            <person name="Morosinotto T."/>
            <person name="Valle G."/>
        </authorList>
    </citation>
    <scope>NUCLEOTIDE SEQUENCE [LARGE SCALE GENOMIC DNA]</scope>
    <source>
        <strain evidence="8 9">B-31</strain>
    </source>
</reference>
<dbReference type="PANTHER" id="PTHR22950">
    <property type="entry name" value="AMINO ACID TRANSPORTER"/>
    <property type="match status" value="1"/>
</dbReference>
<feature type="domain" description="Amino acid transporter transmembrane" evidence="7">
    <location>
        <begin position="189"/>
        <end position="324"/>
    </location>
</feature>
<keyword evidence="4 6" id="KW-0472">Membrane</keyword>
<gene>
    <name evidence="8" type="ORF">Naga_100580g3</name>
</gene>
<dbReference type="EMBL" id="AZIL01000651">
    <property type="protein sequence ID" value="EWM26445.1"/>
    <property type="molecule type" value="Genomic_DNA"/>
</dbReference>
<keyword evidence="2 6" id="KW-0812">Transmembrane</keyword>
<evidence type="ECO:0000313" key="8">
    <source>
        <dbReference type="EMBL" id="EWM26445.1"/>
    </source>
</evidence>
<evidence type="ECO:0000256" key="5">
    <source>
        <dbReference type="SAM" id="MobiDB-lite"/>
    </source>
</evidence>
<dbReference type="OrthoDB" id="1684102at2759"/>
<feature type="transmembrane region" description="Helical" evidence="6">
    <location>
        <begin position="204"/>
        <end position="223"/>
    </location>
</feature>
<keyword evidence="9" id="KW-1185">Reference proteome</keyword>
<feature type="transmembrane region" description="Helical" evidence="6">
    <location>
        <begin position="280"/>
        <end position="298"/>
    </location>
</feature>
<evidence type="ECO:0000259" key="7">
    <source>
        <dbReference type="Pfam" id="PF01490"/>
    </source>
</evidence>
<sequence length="335" mass="36478">MLLQLFPAWSERGILLALLPPFVLLSWVRGFRRLSFLNVLGNASLVLGIIAIFLDGFSRLVAPSSSTFPPVSSSLSSAPKPPTPTALSPAPSSPSFSLSTRGIHLVRPQTLLLFFGPTAFLFVVHYCALPIESEAKRPEDFKRALGLSMSLTAALDVAIGAAGYIFYGGLSPLVRDQAGQVVPGCERPVCDNVLKNISPGPLKTIIFAAFSINLTLTYVIMLAPPREYVEEAMVRGDSIISSKWQRNIWRSVLVIFTFMVASSVHQFGLITAFVGAITDTLQGFVLPPLIYAATFAVWMPKAEKALMITMSTLGIVLMLTATYQNMRELENLVLR</sequence>
<dbReference type="GO" id="GO:0015179">
    <property type="term" value="F:L-amino acid transmembrane transporter activity"/>
    <property type="evidence" value="ECO:0007669"/>
    <property type="project" value="TreeGrafter"/>
</dbReference>
<comment type="subcellular location">
    <subcellularLocation>
        <location evidence="1">Membrane</location>
        <topology evidence="1">Multi-pass membrane protein</topology>
    </subcellularLocation>
</comment>
<evidence type="ECO:0000256" key="6">
    <source>
        <dbReference type="SAM" id="Phobius"/>
    </source>
</evidence>
<feature type="transmembrane region" description="Helical" evidence="6">
    <location>
        <begin position="12"/>
        <end position="28"/>
    </location>
</feature>
<dbReference type="GO" id="GO:0005774">
    <property type="term" value="C:vacuolar membrane"/>
    <property type="evidence" value="ECO:0007669"/>
    <property type="project" value="TreeGrafter"/>
</dbReference>
<evidence type="ECO:0000256" key="2">
    <source>
        <dbReference type="ARBA" id="ARBA00022692"/>
    </source>
</evidence>
<protein>
    <submittedName>
        <fullName evidence="8">Amino acid transporter, transmembrane</fullName>
    </submittedName>
</protein>